<dbReference type="InterPro" id="IPR004681">
    <property type="entry name" value="TRAP_DctM"/>
</dbReference>
<comment type="subcellular location">
    <subcellularLocation>
        <location evidence="1 7">Cell inner membrane</location>
        <topology evidence="1 7">Multi-pass membrane protein</topology>
    </subcellularLocation>
</comment>
<evidence type="ECO:0000256" key="2">
    <source>
        <dbReference type="ARBA" id="ARBA00022475"/>
    </source>
</evidence>
<dbReference type="PANTHER" id="PTHR33362">
    <property type="entry name" value="SIALIC ACID TRAP TRANSPORTER PERMEASE PROTEIN SIAT-RELATED"/>
    <property type="match status" value="1"/>
</dbReference>
<gene>
    <name evidence="9" type="ORF">MUB46_05825</name>
</gene>
<dbReference type="NCBIfam" id="TIGR00786">
    <property type="entry name" value="dctM"/>
    <property type="match status" value="1"/>
</dbReference>
<dbReference type="AlphaFoldDB" id="A0AAW5QTE2"/>
<dbReference type="GO" id="GO:0005886">
    <property type="term" value="C:plasma membrane"/>
    <property type="evidence" value="ECO:0007669"/>
    <property type="project" value="UniProtKB-SubCell"/>
</dbReference>
<dbReference type="EMBL" id="JALIDZ010000002">
    <property type="protein sequence ID" value="MCT8971376.1"/>
    <property type="molecule type" value="Genomic_DNA"/>
</dbReference>
<dbReference type="Pfam" id="PF06808">
    <property type="entry name" value="DctM"/>
    <property type="match status" value="1"/>
</dbReference>
<comment type="caution">
    <text evidence="9">The sequence shown here is derived from an EMBL/GenBank/DDBJ whole genome shotgun (WGS) entry which is preliminary data.</text>
</comment>
<feature type="transmembrane region" description="Helical" evidence="7">
    <location>
        <begin position="7"/>
        <end position="26"/>
    </location>
</feature>
<evidence type="ECO:0000256" key="7">
    <source>
        <dbReference type="RuleBase" id="RU369079"/>
    </source>
</evidence>
<feature type="transmembrane region" description="Helical" evidence="7">
    <location>
        <begin position="32"/>
        <end position="53"/>
    </location>
</feature>
<proteinExistence type="inferred from homology"/>
<name>A0AAW5QTE2_9HYPH</name>
<dbReference type="GO" id="GO:0022857">
    <property type="term" value="F:transmembrane transporter activity"/>
    <property type="evidence" value="ECO:0007669"/>
    <property type="project" value="UniProtKB-UniRule"/>
</dbReference>
<keyword evidence="4 7" id="KW-0812">Transmembrane</keyword>
<keyword evidence="6 7" id="KW-0472">Membrane</keyword>
<sequence>MTELLPLVMIGLLIVFIFLGFPVAFVLGGVGIGVGLLAGLPLGFFNIVVSRIYVNVMMNWLLLAIPLFIFMGLVLERSGIVRTLLLSSARMMGRFPGNIALSVVIIGVIFAAATGVIGASVVLLGIIALPAMHAAGYRQELAAGVVMASSTLGILIPPSIMLVLIGDQMQVSVGKLFAGAIMPGLVIAGLMFVTILSYCFLRPQAAPAYVDKDWEELSFLTQLRGFVEPLVLITIVLGSILAGIATPTEAAAIGAAGAMVLAAMHGGLNRRILGEATRSTVTTTAMVLWLMVGATCFSLVFTRLGGNDLVASATDAMGLGPYGTMIAVLALVFVLGFFLEWIEITYIVVPIFLPVIVGLDFGASVEPQDIALWFGVLLAVCLQTSFLTPPFGFALFYLKGIAKQTISVKNIYKGAIPFVLIQLIALTATILFPGIILWLPSLM</sequence>
<dbReference type="PANTHER" id="PTHR33362:SF7">
    <property type="entry name" value="SLL1103 PROTEIN"/>
    <property type="match status" value="1"/>
</dbReference>
<keyword evidence="2" id="KW-1003">Cell membrane</keyword>
<feature type="transmembrane region" description="Helical" evidence="7">
    <location>
        <begin position="280"/>
        <end position="301"/>
    </location>
</feature>
<feature type="transmembrane region" description="Helical" evidence="7">
    <location>
        <begin position="222"/>
        <end position="244"/>
    </location>
</feature>
<feature type="transmembrane region" description="Helical" evidence="7">
    <location>
        <begin position="418"/>
        <end position="439"/>
    </location>
</feature>
<feature type="transmembrane region" description="Helical" evidence="7">
    <location>
        <begin position="346"/>
        <end position="365"/>
    </location>
</feature>
<dbReference type="RefSeq" id="WP_261614937.1">
    <property type="nucleotide sequence ID" value="NZ_JALIDZ010000002.1"/>
</dbReference>
<evidence type="ECO:0000256" key="5">
    <source>
        <dbReference type="ARBA" id="ARBA00022989"/>
    </source>
</evidence>
<feature type="transmembrane region" description="Helical" evidence="7">
    <location>
        <begin position="371"/>
        <end position="398"/>
    </location>
</feature>
<feature type="transmembrane region" description="Helical" evidence="7">
    <location>
        <begin position="321"/>
        <end position="339"/>
    </location>
</feature>
<keyword evidence="5 7" id="KW-1133">Transmembrane helix</keyword>
<feature type="transmembrane region" description="Helical" evidence="7">
    <location>
        <begin position="60"/>
        <end position="80"/>
    </location>
</feature>
<organism evidence="9 10">
    <name type="scientific">Microbaculum marinisediminis</name>
    <dbReference type="NCBI Taxonomy" id="2931392"/>
    <lineage>
        <taxon>Bacteria</taxon>
        <taxon>Pseudomonadati</taxon>
        <taxon>Pseudomonadota</taxon>
        <taxon>Alphaproteobacteria</taxon>
        <taxon>Hyphomicrobiales</taxon>
        <taxon>Tepidamorphaceae</taxon>
        <taxon>Microbaculum</taxon>
    </lineage>
</organism>
<dbReference type="Proteomes" id="UP001320898">
    <property type="component" value="Unassembled WGS sequence"/>
</dbReference>
<evidence type="ECO:0000256" key="4">
    <source>
        <dbReference type="ARBA" id="ARBA00022692"/>
    </source>
</evidence>
<dbReference type="PIRSF" id="PIRSF006066">
    <property type="entry name" value="HI0050"/>
    <property type="match status" value="1"/>
</dbReference>
<evidence type="ECO:0000259" key="8">
    <source>
        <dbReference type="Pfam" id="PF06808"/>
    </source>
</evidence>
<dbReference type="InterPro" id="IPR010656">
    <property type="entry name" value="DctM"/>
</dbReference>
<evidence type="ECO:0000256" key="6">
    <source>
        <dbReference type="ARBA" id="ARBA00023136"/>
    </source>
</evidence>
<feature type="transmembrane region" description="Helical" evidence="7">
    <location>
        <begin position="250"/>
        <end position="268"/>
    </location>
</feature>
<keyword evidence="7" id="KW-0813">Transport</keyword>
<evidence type="ECO:0000313" key="10">
    <source>
        <dbReference type="Proteomes" id="UP001320898"/>
    </source>
</evidence>
<evidence type="ECO:0000256" key="1">
    <source>
        <dbReference type="ARBA" id="ARBA00004429"/>
    </source>
</evidence>
<feature type="domain" description="TRAP C4-dicarboxylate transport system permease DctM subunit" evidence="8">
    <location>
        <begin position="10"/>
        <end position="435"/>
    </location>
</feature>
<protein>
    <recommendedName>
        <fullName evidence="7">TRAP transporter large permease protein</fullName>
    </recommendedName>
</protein>
<evidence type="ECO:0000313" key="9">
    <source>
        <dbReference type="EMBL" id="MCT8971376.1"/>
    </source>
</evidence>
<evidence type="ECO:0000256" key="3">
    <source>
        <dbReference type="ARBA" id="ARBA00022519"/>
    </source>
</evidence>
<reference evidence="9 10" key="1">
    <citation type="submission" date="2022-04" db="EMBL/GenBank/DDBJ databases">
        <authorList>
            <person name="Ye Y.-Q."/>
            <person name="Du Z.-J."/>
        </authorList>
    </citation>
    <scope>NUCLEOTIDE SEQUENCE [LARGE SCALE GENOMIC DNA]</scope>
    <source>
        <strain evidence="9 10">A6E488</strain>
    </source>
</reference>
<comment type="similarity">
    <text evidence="7">Belongs to the TRAP transporter large permease family.</text>
</comment>
<comment type="subunit">
    <text evidence="7">The complex comprises the extracytoplasmic solute receptor protein and the two transmembrane proteins.</text>
</comment>
<feature type="transmembrane region" description="Helical" evidence="7">
    <location>
        <begin position="100"/>
        <end position="129"/>
    </location>
</feature>
<keyword evidence="10" id="KW-1185">Reference proteome</keyword>
<keyword evidence="3 7" id="KW-0997">Cell inner membrane</keyword>
<feature type="transmembrane region" description="Helical" evidence="7">
    <location>
        <begin position="141"/>
        <end position="165"/>
    </location>
</feature>
<accession>A0AAW5QTE2</accession>
<comment type="function">
    <text evidence="7">Part of the tripartite ATP-independent periplasmic (TRAP) transport system.</text>
</comment>
<feature type="transmembrane region" description="Helical" evidence="7">
    <location>
        <begin position="177"/>
        <end position="201"/>
    </location>
</feature>